<dbReference type="HAMAP" id="MF_00237">
    <property type="entry name" value="TatB"/>
    <property type="match status" value="1"/>
</dbReference>
<evidence type="ECO:0000256" key="3">
    <source>
        <dbReference type="ARBA" id="ARBA00022475"/>
    </source>
</evidence>
<dbReference type="Pfam" id="PF02416">
    <property type="entry name" value="TatA_B_E"/>
    <property type="match status" value="1"/>
</dbReference>
<keyword evidence="6 9" id="KW-1133">Transmembrane helix</keyword>
<sequence>MFDIGFSELLLIAVVALVVLGPERLPKAARFAGLWMRRARAQWESVKQELERELEAEELKRSLQNAQQTLHEAPAQLHRNQQDMEIQDSILHEQPSRDIHIDHNTNTVEPTTTAPHNVHAIPPPPPGISKHGNYGQEKSP</sequence>
<evidence type="ECO:0000256" key="7">
    <source>
        <dbReference type="ARBA" id="ARBA00023010"/>
    </source>
</evidence>
<keyword evidence="10" id="KW-0175">Coiled coil</keyword>
<dbReference type="Proteomes" id="UP001430701">
    <property type="component" value="Unassembled WGS sequence"/>
</dbReference>
<dbReference type="InterPro" id="IPR018448">
    <property type="entry name" value="TatB"/>
</dbReference>
<protein>
    <recommendedName>
        <fullName evidence="9">Sec-independent protein translocase protein TatB</fullName>
    </recommendedName>
</protein>
<evidence type="ECO:0000256" key="9">
    <source>
        <dbReference type="HAMAP-Rule" id="MF_00237"/>
    </source>
</evidence>
<dbReference type="NCBIfam" id="TIGR01410">
    <property type="entry name" value="tatB"/>
    <property type="match status" value="1"/>
</dbReference>
<dbReference type="PANTHER" id="PTHR33162">
    <property type="entry name" value="SEC-INDEPENDENT PROTEIN TRANSLOCASE PROTEIN TATA, CHLOROPLASTIC"/>
    <property type="match status" value="1"/>
</dbReference>
<keyword evidence="2 9" id="KW-0813">Transport</keyword>
<comment type="function">
    <text evidence="9">Part of the twin-arginine translocation (Tat) system that transports large folded proteins containing a characteristic twin-arginine motif in their signal peptide across membranes. Together with TatC, TatB is part of a receptor directly interacting with Tat signal peptides. TatB may form an oligomeric binding site that transiently accommodates folded Tat precursor proteins before their translocation.</text>
</comment>
<dbReference type="Proteomes" id="UP000020406">
    <property type="component" value="Unassembled WGS sequence"/>
</dbReference>
<dbReference type="EMBL" id="JDSQ01000003">
    <property type="protein sequence ID" value="EWS79011.1"/>
    <property type="molecule type" value="Genomic_DNA"/>
</dbReference>
<reference evidence="13" key="2">
    <citation type="submission" date="2021-11" db="EMBL/GenBank/DDBJ databases">
        <title>Genome sequence of Xylella taiwanensis PLS432.</title>
        <authorList>
            <person name="Weng L.-W."/>
            <person name="Su C.-C."/>
            <person name="Tsai C.-W."/>
            <person name="Kuo C.-H."/>
        </authorList>
    </citation>
    <scope>NUCLEOTIDE SEQUENCE</scope>
    <source>
        <strain evidence="13">PLS432</strain>
    </source>
</reference>
<keyword evidence="15" id="KW-1185">Reference proteome</keyword>
<feature type="coiled-coil region" evidence="10">
    <location>
        <begin position="36"/>
        <end position="76"/>
    </location>
</feature>
<organism evidence="12 14">
    <name type="scientific">Xylella taiwanensis</name>
    <dbReference type="NCBI Taxonomy" id="1444770"/>
    <lineage>
        <taxon>Bacteria</taxon>
        <taxon>Pseudomonadati</taxon>
        <taxon>Pseudomonadota</taxon>
        <taxon>Gammaproteobacteria</taxon>
        <taxon>Lysobacterales</taxon>
        <taxon>Lysobacteraceae</taxon>
        <taxon>Xylella</taxon>
    </lineage>
</organism>
<dbReference type="GO" id="GO:0033281">
    <property type="term" value="C:TAT protein transport complex"/>
    <property type="evidence" value="ECO:0007669"/>
    <property type="project" value="UniProtKB-UniRule"/>
</dbReference>
<feature type="compositionally biased region" description="Polar residues" evidence="11">
    <location>
        <begin position="104"/>
        <end position="115"/>
    </location>
</feature>
<dbReference type="GO" id="GO:0008320">
    <property type="term" value="F:protein transmembrane transporter activity"/>
    <property type="evidence" value="ECO:0007669"/>
    <property type="project" value="UniProtKB-UniRule"/>
</dbReference>
<reference evidence="12 14" key="1">
    <citation type="journal article" date="2014" name="Genome Announc.">
        <title>Draft Genome Sequence of Xylella fastidiosa Pear Leaf Scorch Strain in Taiwan.</title>
        <authorList>
            <person name="Su C.C."/>
            <person name="Deng W.L."/>
            <person name="Jan F.J."/>
            <person name="Chang C.J."/>
            <person name="Huang H."/>
            <person name="Chen J."/>
        </authorList>
    </citation>
    <scope>NUCLEOTIDE SEQUENCE [LARGE SCALE GENOMIC DNA]</scope>
    <source>
        <strain evidence="12 14">PLS229</strain>
    </source>
</reference>
<dbReference type="PATRIC" id="fig|1444770.3.peg.579"/>
<comment type="caution">
    <text evidence="12">The sequence shown here is derived from an EMBL/GenBank/DDBJ whole genome shotgun (WGS) entry which is preliminary data.</text>
</comment>
<feature type="compositionally biased region" description="Basic and acidic residues" evidence="11">
    <location>
        <begin position="92"/>
        <end position="103"/>
    </location>
</feature>
<gene>
    <name evidence="9 13" type="primary">tatB</name>
    <name evidence="12" type="ORF">AF72_02395</name>
    <name evidence="13" type="ORF">LPH55_02750</name>
</gene>
<evidence type="ECO:0000256" key="6">
    <source>
        <dbReference type="ARBA" id="ARBA00022989"/>
    </source>
</evidence>
<evidence type="ECO:0000256" key="4">
    <source>
        <dbReference type="ARBA" id="ARBA00022692"/>
    </source>
</evidence>
<evidence type="ECO:0000313" key="15">
    <source>
        <dbReference type="Proteomes" id="UP001430701"/>
    </source>
</evidence>
<evidence type="ECO:0000256" key="8">
    <source>
        <dbReference type="ARBA" id="ARBA00023136"/>
    </source>
</evidence>
<keyword evidence="4 9" id="KW-0812">Transmembrane</keyword>
<comment type="similarity">
    <text evidence="9">Belongs to the TatB family.</text>
</comment>
<keyword evidence="7 9" id="KW-0811">Translocation</keyword>
<dbReference type="PANTHER" id="PTHR33162:SF1">
    <property type="entry name" value="SEC-INDEPENDENT PROTEIN TRANSLOCASE PROTEIN TATA, CHLOROPLASTIC"/>
    <property type="match status" value="1"/>
</dbReference>
<evidence type="ECO:0000256" key="11">
    <source>
        <dbReference type="SAM" id="MobiDB-lite"/>
    </source>
</evidence>
<keyword evidence="5 9" id="KW-0653">Protein transport</keyword>
<dbReference type="AlphaFoldDB" id="Z9JML8"/>
<evidence type="ECO:0000256" key="1">
    <source>
        <dbReference type="ARBA" id="ARBA00004167"/>
    </source>
</evidence>
<name>Z9JML8_9GAMM</name>
<evidence type="ECO:0000256" key="2">
    <source>
        <dbReference type="ARBA" id="ARBA00022448"/>
    </source>
</evidence>
<dbReference type="EMBL" id="JAJPPU010000001">
    <property type="protein sequence ID" value="MCD8472419.1"/>
    <property type="molecule type" value="Genomic_DNA"/>
</dbReference>
<evidence type="ECO:0000256" key="5">
    <source>
        <dbReference type="ARBA" id="ARBA00022927"/>
    </source>
</evidence>
<dbReference type="STRING" id="1444770.AF72_02395"/>
<dbReference type="InterPro" id="IPR003369">
    <property type="entry name" value="TatA/B/E"/>
</dbReference>
<evidence type="ECO:0000313" key="12">
    <source>
        <dbReference type="EMBL" id="EWS79011.1"/>
    </source>
</evidence>
<dbReference type="OrthoDB" id="9816005at2"/>
<dbReference type="Gene3D" id="1.20.5.3310">
    <property type="match status" value="1"/>
</dbReference>
<evidence type="ECO:0000256" key="10">
    <source>
        <dbReference type="SAM" id="Coils"/>
    </source>
</evidence>
<keyword evidence="3 9" id="KW-1003">Cell membrane</keyword>
<dbReference type="RefSeq" id="WP_038270390.1">
    <property type="nucleotide sequence ID" value="NZ_CP053627.1"/>
</dbReference>
<dbReference type="KEGG" id="xtw:AB672_09040"/>
<keyword evidence="8 9" id="KW-0472">Membrane</keyword>
<feature type="region of interest" description="Disordered" evidence="11">
    <location>
        <begin position="92"/>
        <end position="140"/>
    </location>
</feature>
<proteinExistence type="inferred from homology"/>
<comment type="subcellular location">
    <subcellularLocation>
        <location evidence="9">Cell membrane</location>
        <topology evidence="9">Single-pass membrane protein</topology>
    </subcellularLocation>
    <subcellularLocation>
        <location evidence="1">Membrane</location>
        <topology evidence="1">Single-pass membrane protein</topology>
    </subcellularLocation>
</comment>
<comment type="subunit">
    <text evidence="9">The Tat system comprises two distinct complexes: a TatABC complex, containing multiple copies of TatA, TatB and TatC subunits, and a separate TatA complex, containing only TatA subunits. Substrates initially bind to the TatABC complex, which probably triggers association of the separate TatA complex to form the active translocon.</text>
</comment>
<dbReference type="PRINTS" id="PR01506">
    <property type="entry name" value="TATBPROTEIN"/>
</dbReference>
<dbReference type="eggNOG" id="COG1826">
    <property type="taxonomic scope" value="Bacteria"/>
</dbReference>
<dbReference type="GO" id="GO:0043953">
    <property type="term" value="P:protein transport by the Tat complex"/>
    <property type="evidence" value="ECO:0007669"/>
    <property type="project" value="UniProtKB-UniRule"/>
</dbReference>
<accession>Z9JML8</accession>
<dbReference type="GeneID" id="68901438"/>
<evidence type="ECO:0000313" key="13">
    <source>
        <dbReference type="EMBL" id="MCD8472419.1"/>
    </source>
</evidence>
<evidence type="ECO:0000313" key="14">
    <source>
        <dbReference type="Proteomes" id="UP000020406"/>
    </source>
</evidence>